<reference evidence="6" key="1">
    <citation type="submission" date="2016-06" db="EMBL/GenBank/DDBJ databases">
        <title>Parallel loss of symbiosis genes in relatives of nitrogen-fixing non-legume Parasponia.</title>
        <authorList>
            <person name="Van Velzen R."/>
            <person name="Holmer R."/>
            <person name="Bu F."/>
            <person name="Rutten L."/>
            <person name="Van Zeijl A."/>
            <person name="Liu W."/>
            <person name="Santuari L."/>
            <person name="Cao Q."/>
            <person name="Sharma T."/>
            <person name="Shen D."/>
            <person name="Roswanjaya Y."/>
            <person name="Wardhani T."/>
            <person name="Kalhor M.S."/>
            <person name="Jansen J."/>
            <person name="Van den Hoogen J."/>
            <person name="Gungor B."/>
            <person name="Hartog M."/>
            <person name="Hontelez J."/>
            <person name="Verver J."/>
            <person name="Yang W.-C."/>
            <person name="Schijlen E."/>
            <person name="Repin R."/>
            <person name="Schilthuizen M."/>
            <person name="Schranz E."/>
            <person name="Heidstra R."/>
            <person name="Miyata K."/>
            <person name="Fedorova E."/>
            <person name="Kohlen W."/>
            <person name="Bisseling T."/>
            <person name="Smit S."/>
            <person name="Geurts R."/>
        </authorList>
    </citation>
    <scope>NUCLEOTIDE SEQUENCE [LARGE SCALE GENOMIC DNA]</scope>
    <source>
        <strain evidence="6">cv. RG33-2</strain>
    </source>
</reference>
<sequence>KGMAGCDFKKEVVPFTAMAAVELATVGINTLYKAAKMKGLISYFVFMAYSYVIGTLLLLPLPFVFRRMEDLDRRSSTTRIKIIGTMLSVSGALVAVLYKGPTILSSALSSTSLSLSLRHPLGISEANWVIGGLLLVSQNLLGSLWYILLTQVMKMYPDEQVVTFLCLLFKTIISLPICFI</sequence>
<comment type="caution">
    <text evidence="5">The sequence shown here is derived from an EMBL/GenBank/DDBJ whole genome shotgun (WGS) entry which is preliminary data.</text>
</comment>
<dbReference type="PANTHER" id="PTHR31218">
    <property type="entry name" value="WAT1-RELATED PROTEIN"/>
    <property type="match status" value="1"/>
</dbReference>
<feature type="transmembrane region" description="Helical" evidence="4">
    <location>
        <begin position="128"/>
        <end position="149"/>
    </location>
</feature>
<evidence type="ECO:0000256" key="4">
    <source>
        <dbReference type="SAM" id="Phobius"/>
    </source>
</evidence>
<dbReference type="GO" id="GO:0016020">
    <property type="term" value="C:membrane"/>
    <property type="evidence" value="ECO:0007669"/>
    <property type="project" value="InterPro"/>
</dbReference>
<dbReference type="EMBL" id="JXTC01000465">
    <property type="protein sequence ID" value="PON52046.1"/>
    <property type="molecule type" value="Genomic_DNA"/>
</dbReference>
<evidence type="ECO:0000256" key="3">
    <source>
        <dbReference type="ARBA" id="ARBA00023136"/>
    </source>
</evidence>
<name>A0A2P5BTC0_TREOI</name>
<accession>A0A2P5BTC0</accession>
<dbReference type="InParanoid" id="A0A2P5BTC0"/>
<keyword evidence="2 4" id="KW-1133">Transmembrane helix</keyword>
<keyword evidence="6" id="KW-1185">Reference proteome</keyword>
<dbReference type="STRING" id="63057.A0A2P5BTC0"/>
<dbReference type="Proteomes" id="UP000237000">
    <property type="component" value="Unassembled WGS sequence"/>
</dbReference>
<evidence type="ECO:0000256" key="2">
    <source>
        <dbReference type="ARBA" id="ARBA00022989"/>
    </source>
</evidence>
<dbReference type="OrthoDB" id="1002320at2759"/>
<feature type="transmembrane region" description="Helical" evidence="4">
    <location>
        <begin position="44"/>
        <end position="65"/>
    </location>
</feature>
<gene>
    <name evidence="5" type="ORF">TorRG33x02_309800</name>
</gene>
<organism evidence="5 6">
    <name type="scientific">Trema orientale</name>
    <name type="common">Charcoal tree</name>
    <name type="synonym">Celtis orientalis</name>
    <dbReference type="NCBI Taxonomy" id="63057"/>
    <lineage>
        <taxon>Eukaryota</taxon>
        <taxon>Viridiplantae</taxon>
        <taxon>Streptophyta</taxon>
        <taxon>Embryophyta</taxon>
        <taxon>Tracheophyta</taxon>
        <taxon>Spermatophyta</taxon>
        <taxon>Magnoliopsida</taxon>
        <taxon>eudicotyledons</taxon>
        <taxon>Gunneridae</taxon>
        <taxon>Pentapetalae</taxon>
        <taxon>rosids</taxon>
        <taxon>fabids</taxon>
        <taxon>Rosales</taxon>
        <taxon>Cannabaceae</taxon>
        <taxon>Trema</taxon>
    </lineage>
</organism>
<evidence type="ECO:0000256" key="1">
    <source>
        <dbReference type="ARBA" id="ARBA00022692"/>
    </source>
</evidence>
<dbReference type="InterPro" id="IPR030184">
    <property type="entry name" value="WAT1-related"/>
</dbReference>
<keyword evidence="1 4" id="KW-0812">Transmembrane</keyword>
<feature type="non-terminal residue" evidence="5">
    <location>
        <position position="1"/>
    </location>
</feature>
<dbReference type="AlphaFoldDB" id="A0A2P5BTC0"/>
<keyword evidence="3 4" id="KW-0472">Membrane</keyword>
<dbReference type="GO" id="GO:0022857">
    <property type="term" value="F:transmembrane transporter activity"/>
    <property type="evidence" value="ECO:0007669"/>
    <property type="project" value="InterPro"/>
</dbReference>
<evidence type="ECO:0000313" key="6">
    <source>
        <dbReference type="Proteomes" id="UP000237000"/>
    </source>
</evidence>
<evidence type="ECO:0000313" key="5">
    <source>
        <dbReference type="EMBL" id="PON52046.1"/>
    </source>
</evidence>
<evidence type="ECO:0008006" key="7">
    <source>
        <dbReference type="Google" id="ProtNLM"/>
    </source>
</evidence>
<protein>
    <recommendedName>
        <fullName evidence="7">WAT1-related protein</fullName>
    </recommendedName>
</protein>
<feature type="transmembrane region" description="Helical" evidence="4">
    <location>
        <begin position="86"/>
        <end position="108"/>
    </location>
</feature>
<proteinExistence type="predicted"/>